<keyword evidence="2" id="KW-1185">Reference proteome</keyword>
<proteinExistence type="predicted"/>
<reference evidence="1 2" key="1">
    <citation type="journal article" date="2019" name="BMC Genomics">
        <title>New insights from Opisthorchis felineus genome: update on genomics of the epidemiologically important liver flukes.</title>
        <authorList>
            <person name="Ershov N.I."/>
            <person name="Mordvinov V.A."/>
            <person name="Prokhortchouk E.B."/>
            <person name="Pakharukova M.Y."/>
            <person name="Gunbin K.V."/>
            <person name="Ustyantsev K."/>
            <person name="Genaev M.A."/>
            <person name="Blinov A.G."/>
            <person name="Mazur A."/>
            <person name="Boulygina E."/>
            <person name="Tsygankova S."/>
            <person name="Khrameeva E."/>
            <person name="Chekanov N."/>
            <person name="Fan G."/>
            <person name="Xiao A."/>
            <person name="Zhang H."/>
            <person name="Xu X."/>
            <person name="Yang H."/>
            <person name="Solovyev V."/>
            <person name="Lee S.M."/>
            <person name="Liu X."/>
            <person name="Afonnikov D.A."/>
            <person name="Skryabin K.G."/>
        </authorList>
    </citation>
    <scope>NUCLEOTIDE SEQUENCE [LARGE SCALE GENOMIC DNA]</scope>
    <source>
        <strain evidence="1">AK-0245</strain>
        <tissue evidence="1">Whole organism</tissue>
    </source>
</reference>
<gene>
    <name evidence="1" type="ORF">CRM22_009548</name>
</gene>
<organism evidence="1 2">
    <name type="scientific">Opisthorchis felineus</name>
    <dbReference type="NCBI Taxonomy" id="147828"/>
    <lineage>
        <taxon>Eukaryota</taxon>
        <taxon>Metazoa</taxon>
        <taxon>Spiralia</taxon>
        <taxon>Lophotrochozoa</taxon>
        <taxon>Platyhelminthes</taxon>
        <taxon>Trematoda</taxon>
        <taxon>Digenea</taxon>
        <taxon>Opisthorchiida</taxon>
        <taxon>Opisthorchiata</taxon>
        <taxon>Opisthorchiidae</taxon>
        <taxon>Opisthorchis</taxon>
    </lineage>
</organism>
<name>A0A4V3SCZ3_OPIFE</name>
<protein>
    <submittedName>
        <fullName evidence="1">Uncharacterized protein</fullName>
    </submittedName>
</protein>
<evidence type="ECO:0000313" key="1">
    <source>
        <dbReference type="EMBL" id="TGZ58614.1"/>
    </source>
</evidence>
<evidence type="ECO:0000313" key="2">
    <source>
        <dbReference type="Proteomes" id="UP000308267"/>
    </source>
</evidence>
<dbReference type="Proteomes" id="UP000308267">
    <property type="component" value="Unassembled WGS sequence"/>
</dbReference>
<dbReference type="AlphaFoldDB" id="A0A4V3SCZ3"/>
<accession>A0A4V3SCZ3</accession>
<sequence>MIYLTVLHHPFSFAKIFEVYITSGAELTNFRGHFKKVSLPTSTRYLRQTNNLTSSKIRVKRFSSSATLNEGLHIPVNIISGKIV</sequence>
<comment type="caution">
    <text evidence="1">The sequence shown here is derived from an EMBL/GenBank/DDBJ whole genome shotgun (WGS) entry which is preliminary data.</text>
</comment>
<dbReference type="EMBL" id="SJOL01009213">
    <property type="protein sequence ID" value="TGZ58614.1"/>
    <property type="molecule type" value="Genomic_DNA"/>
</dbReference>